<evidence type="ECO:0000259" key="1">
    <source>
        <dbReference type="Pfam" id="PF01869"/>
    </source>
</evidence>
<dbReference type="AlphaFoldDB" id="A0A916R5Z2"/>
<dbReference type="InterPro" id="IPR002731">
    <property type="entry name" value="ATPase_BadF"/>
</dbReference>
<dbReference type="InterPro" id="IPR043129">
    <property type="entry name" value="ATPase_NBD"/>
</dbReference>
<name>A0A916R5Z2_9HYPH</name>
<feature type="domain" description="ATPase BadF/BadG/BcrA/BcrD type" evidence="1">
    <location>
        <begin position="5"/>
        <end position="272"/>
    </location>
</feature>
<dbReference type="SUPFAM" id="SSF53067">
    <property type="entry name" value="Actin-like ATPase domain"/>
    <property type="match status" value="2"/>
</dbReference>
<dbReference type="Proteomes" id="UP000596977">
    <property type="component" value="Unassembled WGS sequence"/>
</dbReference>
<evidence type="ECO:0000313" key="2">
    <source>
        <dbReference type="EMBL" id="GGA36646.1"/>
    </source>
</evidence>
<comment type="caution">
    <text evidence="2">The sequence shown here is derived from an EMBL/GenBank/DDBJ whole genome shotgun (WGS) entry which is preliminary data.</text>
</comment>
<dbReference type="PANTHER" id="PTHR43190:SF3">
    <property type="entry name" value="N-ACETYL-D-GLUCOSAMINE KINASE"/>
    <property type="match status" value="1"/>
</dbReference>
<gene>
    <name evidence="2" type="ORF">GCM10011499_02450</name>
</gene>
<accession>A0A916R5Z2</accession>
<dbReference type="Gene3D" id="3.30.420.40">
    <property type="match status" value="2"/>
</dbReference>
<dbReference type="PANTHER" id="PTHR43190">
    <property type="entry name" value="N-ACETYL-D-GLUCOSAMINE KINASE"/>
    <property type="match status" value="1"/>
</dbReference>
<dbReference type="GO" id="GO:0016301">
    <property type="term" value="F:kinase activity"/>
    <property type="evidence" value="ECO:0007669"/>
    <property type="project" value="UniProtKB-KW"/>
</dbReference>
<keyword evidence="2" id="KW-0808">Transferase</keyword>
<dbReference type="InterPro" id="IPR052519">
    <property type="entry name" value="Euk-type_GlcNAc_Kinase"/>
</dbReference>
<evidence type="ECO:0000313" key="3">
    <source>
        <dbReference type="Proteomes" id="UP000596977"/>
    </source>
</evidence>
<keyword evidence="3" id="KW-1185">Reference proteome</keyword>
<dbReference type="Pfam" id="PF01869">
    <property type="entry name" value="BcrAD_BadFG"/>
    <property type="match status" value="1"/>
</dbReference>
<protein>
    <submittedName>
        <fullName evidence="2">N-acetylglucosamine kinase</fullName>
    </submittedName>
</protein>
<proteinExistence type="predicted"/>
<dbReference type="EMBL" id="BMKB01000001">
    <property type="protein sequence ID" value="GGA36646.1"/>
    <property type="molecule type" value="Genomic_DNA"/>
</dbReference>
<organism evidence="2 3">
    <name type="scientific">Pelagibacterium lentulum</name>
    <dbReference type="NCBI Taxonomy" id="2029865"/>
    <lineage>
        <taxon>Bacteria</taxon>
        <taxon>Pseudomonadati</taxon>
        <taxon>Pseudomonadota</taxon>
        <taxon>Alphaproteobacteria</taxon>
        <taxon>Hyphomicrobiales</taxon>
        <taxon>Devosiaceae</taxon>
        <taxon>Pelagibacterium</taxon>
    </lineage>
</organism>
<dbReference type="RefSeq" id="WP_127070619.1">
    <property type="nucleotide sequence ID" value="NZ_BMKB01000001.1"/>
</dbReference>
<reference evidence="2 3" key="1">
    <citation type="journal article" date="2014" name="Int. J. Syst. Evol. Microbiol.">
        <title>Complete genome sequence of Corynebacterium casei LMG S-19264T (=DSM 44701T), isolated from a smear-ripened cheese.</title>
        <authorList>
            <consortium name="US DOE Joint Genome Institute (JGI-PGF)"/>
            <person name="Walter F."/>
            <person name="Albersmeier A."/>
            <person name="Kalinowski J."/>
            <person name="Ruckert C."/>
        </authorList>
    </citation>
    <scope>NUCLEOTIDE SEQUENCE [LARGE SCALE GENOMIC DNA]</scope>
    <source>
        <strain evidence="2 3">CGMCC 1.15896</strain>
    </source>
</reference>
<sequence>MNRYLGIDMGGTGTRWVLTDARGTELGRGRAPGATGHLFNPEARARFSAVIAEIAQQSGGPVDGLYAGVTGLGGKAVEEARVILSKALDCPRDTIWASDDMSLAYRAIFAPGEGHLVSAGTGSVGLHIGQDGEPIRVGGRGILIDDGGSGAWIALRSLDAVFREIDLKGPEAETTPLAEHLFAAIGGSDWDSVRAYIYGGDRGQIGALAQAVAQAARAGDKTALGLLDAAGRELARLAQALVARGGHKPVAFIGGVLALDPAITERLRAELNDIELVFPKVDAALSGACLAAEHYGAR</sequence>
<dbReference type="OrthoDB" id="63487at2"/>
<keyword evidence="2" id="KW-0418">Kinase</keyword>